<dbReference type="GO" id="GO:0046872">
    <property type="term" value="F:metal ion binding"/>
    <property type="evidence" value="ECO:0007669"/>
    <property type="project" value="UniProtKB-KW"/>
</dbReference>
<dbReference type="Pfam" id="PF02732">
    <property type="entry name" value="ERCC4"/>
    <property type="match status" value="1"/>
</dbReference>
<keyword evidence="9" id="KW-0460">Magnesium</keyword>
<evidence type="ECO:0000256" key="7">
    <source>
        <dbReference type="ARBA" id="ARBA00022763"/>
    </source>
</evidence>
<gene>
    <name evidence="16" type="ORF">LRAMOSA06387</name>
</gene>
<evidence type="ECO:0000256" key="6">
    <source>
        <dbReference type="ARBA" id="ARBA00022759"/>
    </source>
</evidence>
<dbReference type="Pfam" id="PF21292">
    <property type="entry name" value="EME1-MUS81_C"/>
    <property type="match status" value="1"/>
</dbReference>
<keyword evidence="5" id="KW-0479">Metal-binding</keyword>
<evidence type="ECO:0000256" key="4">
    <source>
        <dbReference type="ARBA" id="ARBA00022722"/>
    </source>
</evidence>
<dbReference type="OrthoDB" id="343092at2759"/>
<reference evidence="16" key="1">
    <citation type="journal article" date="2014" name="Genome Announc.">
        <title>De novo whole-genome sequence and genome annotation of Lichtheimia ramosa.</title>
        <authorList>
            <person name="Linde J."/>
            <person name="Schwartze V."/>
            <person name="Binder U."/>
            <person name="Lass-Florl C."/>
            <person name="Voigt K."/>
            <person name="Horn F."/>
        </authorList>
    </citation>
    <scope>NUCLEOTIDE SEQUENCE</scope>
    <source>
        <strain evidence="16">JMRC FSU:6197</strain>
    </source>
</reference>
<dbReference type="GO" id="GO:0048476">
    <property type="term" value="C:Holliday junction resolvase complex"/>
    <property type="evidence" value="ECO:0007669"/>
    <property type="project" value="InterPro"/>
</dbReference>
<dbReference type="GO" id="GO:0031573">
    <property type="term" value="P:mitotic intra-S DNA damage checkpoint signaling"/>
    <property type="evidence" value="ECO:0007669"/>
    <property type="project" value="TreeGrafter"/>
</dbReference>
<feature type="compositionally biased region" description="Low complexity" evidence="14">
    <location>
        <begin position="158"/>
        <end position="175"/>
    </location>
</feature>
<dbReference type="GO" id="GO:0031297">
    <property type="term" value="P:replication fork processing"/>
    <property type="evidence" value="ECO:0007669"/>
    <property type="project" value="TreeGrafter"/>
</dbReference>
<comment type="subcellular location">
    <subcellularLocation>
        <location evidence="2">Nucleus</location>
    </subcellularLocation>
</comment>
<evidence type="ECO:0000256" key="10">
    <source>
        <dbReference type="ARBA" id="ARBA00023172"/>
    </source>
</evidence>
<evidence type="ECO:0000256" key="1">
    <source>
        <dbReference type="ARBA" id="ARBA00001946"/>
    </source>
</evidence>
<feature type="compositionally biased region" description="Basic and acidic residues" evidence="14">
    <location>
        <begin position="309"/>
        <end position="346"/>
    </location>
</feature>
<evidence type="ECO:0000256" key="8">
    <source>
        <dbReference type="ARBA" id="ARBA00022801"/>
    </source>
</evidence>
<dbReference type="Gene3D" id="1.10.8.10">
    <property type="entry name" value="DNA helicase RuvA subunit, C-terminal domain"/>
    <property type="match status" value="1"/>
</dbReference>
<evidence type="ECO:0000256" key="9">
    <source>
        <dbReference type="ARBA" id="ARBA00022842"/>
    </source>
</evidence>
<evidence type="ECO:0000259" key="15">
    <source>
        <dbReference type="Pfam" id="PF02732"/>
    </source>
</evidence>
<protein>
    <recommendedName>
        <fullName evidence="15">ERCC4 domain-containing protein</fullName>
    </recommendedName>
</protein>
<feature type="compositionally biased region" description="Polar residues" evidence="14">
    <location>
        <begin position="142"/>
        <end position="157"/>
    </location>
</feature>
<name>A0A077X502_9FUNG</name>
<keyword evidence="7" id="KW-0227">DNA damage</keyword>
<keyword evidence="11" id="KW-0234">DNA repair</keyword>
<organism evidence="16">
    <name type="scientific">Lichtheimia ramosa</name>
    <dbReference type="NCBI Taxonomy" id="688394"/>
    <lineage>
        <taxon>Eukaryota</taxon>
        <taxon>Fungi</taxon>
        <taxon>Fungi incertae sedis</taxon>
        <taxon>Mucoromycota</taxon>
        <taxon>Mucoromycotina</taxon>
        <taxon>Mucoromycetes</taxon>
        <taxon>Mucorales</taxon>
        <taxon>Lichtheimiaceae</taxon>
        <taxon>Lichtheimia</taxon>
    </lineage>
</organism>
<evidence type="ECO:0000256" key="14">
    <source>
        <dbReference type="SAM" id="MobiDB-lite"/>
    </source>
</evidence>
<comment type="cofactor">
    <cofactor evidence="1">
        <name>Mg(2+)</name>
        <dbReference type="ChEBI" id="CHEBI:18420"/>
    </cofactor>
</comment>
<dbReference type="GO" id="GO:0000712">
    <property type="term" value="P:resolution of meiotic recombination intermediates"/>
    <property type="evidence" value="ECO:0007669"/>
    <property type="project" value="TreeGrafter"/>
</dbReference>
<keyword evidence="4" id="KW-0540">Nuclease</keyword>
<keyword evidence="13" id="KW-0469">Meiosis</keyword>
<keyword evidence="8" id="KW-0378">Hydrolase</keyword>
<feature type="compositionally biased region" description="Low complexity" evidence="14">
    <location>
        <begin position="95"/>
        <end position="136"/>
    </location>
</feature>
<keyword evidence="10" id="KW-0233">DNA recombination</keyword>
<feature type="compositionally biased region" description="Polar residues" evidence="14">
    <location>
        <begin position="235"/>
        <end position="247"/>
    </location>
</feature>
<dbReference type="InterPro" id="IPR006166">
    <property type="entry name" value="ERCC4_domain"/>
</dbReference>
<keyword evidence="6" id="KW-0255">Endonuclease</keyword>
<dbReference type="InterPro" id="IPR033310">
    <property type="entry name" value="Mms4/EME1/EME2"/>
</dbReference>
<evidence type="ECO:0000256" key="13">
    <source>
        <dbReference type="ARBA" id="ARBA00023254"/>
    </source>
</evidence>
<dbReference type="GO" id="GO:0003677">
    <property type="term" value="F:DNA binding"/>
    <property type="evidence" value="ECO:0007669"/>
    <property type="project" value="InterPro"/>
</dbReference>
<keyword evidence="12" id="KW-0539">Nucleus</keyword>
<evidence type="ECO:0000256" key="5">
    <source>
        <dbReference type="ARBA" id="ARBA00022723"/>
    </source>
</evidence>
<feature type="compositionally biased region" description="Low complexity" evidence="14">
    <location>
        <begin position="71"/>
        <end position="81"/>
    </location>
</feature>
<dbReference type="GO" id="GO:0006302">
    <property type="term" value="P:double-strand break repair"/>
    <property type="evidence" value="ECO:0007669"/>
    <property type="project" value="TreeGrafter"/>
</dbReference>
<dbReference type="PANTHER" id="PTHR21077:SF5">
    <property type="entry name" value="CROSSOVER JUNCTION ENDONUCLEASE MMS4"/>
    <property type="match status" value="1"/>
</dbReference>
<evidence type="ECO:0000256" key="3">
    <source>
        <dbReference type="ARBA" id="ARBA00005313"/>
    </source>
</evidence>
<dbReference type="Gene3D" id="1.10.150.670">
    <property type="entry name" value="Crossover junction endonuclease EME1, DNA-binding domain"/>
    <property type="match status" value="1"/>
</dbReference>
<dbReference type="EMBL" id="LK023386">
    <property type="protein sequence ID" value="CDS14217.1"/>
    <property type="molecule type" value="Genomic_DNA"/>
</dbReference>
<proteinExistence type="inferred from homology"/>
<evidence type="ECO:0000256" key="2">
    <source>
        <dbReference type="ARBA" id="ARBA00004123"/>
    </source>
</evidence>
<feature type="region of interest" description="Disordered" evidence="14">
    <location>
        <begin position="65"/>
        <end position="266"/>
    </location>
</feature>
<sequence length="682" mass="77172">MDPDELDRMSKQVQDLSGRRLSDIRVDLLKTKSVELTVNRIFDGSFLEGTDRDPSLQSHIILDSDDDDLGALPATTTPTPLRRQISIPSSPDRVASLSPLGLPSTPSPPAARLSISPPLLPATSSSSQQLRNSSSNHASPMRESSSFTLPDNTFGRQSSPSDASSSPPLDLISPPVASSPPRHHSNPLKRLSVFDEDDYDTRSQSTQPIMGSQGGTSVMDAIDLASSNDDEDDTYSVQRSAPSTPSTKRQRRKSPPPAFDAMLPQRRTTLSMDYLKEWDYEQSSSSSSESEKDTFTQKSTKSKRAQSQKKREEQAAKKKARDEKKRQEKQEKERAKEQLKAEKERKKMFEQANRLRRKRDDLYSEMILEVDKEFASSSRGELLRQVIIPKEAEIKQVETMYYTIAWSRKCTAEWNEEQASFIPYPDKQVRIIQEPQVLIFMQVPELCELVQSSDRDRRIDRMQAAAGNDKQLLLMVEGLETYYKRKHLLRQRDFEQAVIRSIENGNAITESSSSSSNRRIRDPLTAAAMTGPTKQDMEEALTYFQLMKNIMLVPTTDEEDTVDWIVALTADIGSAPYKRQQLRKHGAFRCGKDPADTWNKMLQEIHLCTPPIAQAVTRTYPTVQSLHHAYQGLADREERISMLADVEVDRAITASRGRHINKSMSRKIYTIFSSNDPMQYIS</sequence>
<dbReference type="GO" id="GO:0008821">
    <property type="term" value="F:crossover junction DNA endonuclease activity"/>
    <property type="evidence" value="ECO:0007669"/>
    <property type="project" value="TreeGrafter"/>
</dbReference>
<dbReference type="AlphaFoldDB" id="A0A077X502"/>
<comment type="similarity">
    <text evidence="3">Belongs to the EME1/MMS4 family.</text>
</comment>
<dbReference type="PANTHER" id="PTHR21077">
    <property type="entry name" value="EME1 PROTEIN"/>
    <property type="match status" value="1"/>
</dbReference>
<evidence type="ECO:0000313" key="16">
    <source>
        <dbReference type="EMBL" id="CDS14217.1"/>
    </source>
</evidence>
<dbReference type="Gene3D" id="3.40.50.10130">
    <property type="match status" value="1"/>
</dbReference>
<dbReference type="GO" id="GO:0005634">
    <property type="term" value="C:nucleus"/>
    <property type="evidence" value="ECO:0007669"/>
    <property type="project" value="UniProtKB-SubCell"/>
</dbReference>
<feature type="region of interest" description="Disordered" evidence="14">
    <location>
        <begin position="280"/>
        <end position="346"/>
    </location>
</feature>
<evidence type="ECO:0000256" key="11">
    <source>
        <dbReference type="ARBA" id="ARBA00023204"/>
    </source>
</evidence>
<accession>A0A077X502</accession>
<feature type="domain" description="ERCC4" evidence="15">
    <location>
        <begin position="391"/>
        <end position="568"/>
    </location>
</feature>
<dbReference type="InterPro" id="IPR042530">
    <property type="entry name" value="EME1/EME2_C"/>
</dbReference>
<evidence type="ECO:0000256" key="12">
    <source>
        <dbReference type="ARBA" id="ARBA00023242"/>
    </source>
</evidence>